<evidence type="ECO:0000256" key="1">
    <source>
        <dbReference type="SAM" id="SignalP"/>
    </source>
</evidence>
<name>A0A2U2HES9_9BURK</name>
<proteinExistence type="predicted"/>
<dbReference type="OrthoDB" id="5289483at2"/>
<evidence type="ECO:0000313" key="3">
    <source>
        <dbReference type="EMBL" id="PWF42267.1"/>
    </source>
</evidence>
<gene>
    <name evidence="3" type="ORF">C7C56_023070</name>
</gene>
<accession>A0A2U2HES9</accession>
<evidence type="ECO:0000259" key="2">
    <source>
        <dbReference type="Pfam" id="PF13529"/>
    </source>
</evidence>
<feature type="signal peptide" evidence="1">
    <location>
        <begin position="1"/>
        <end position="22"/>
    </location>
</feature>
<dbReference type="EMBL" id="PXWF02000299">
    <property type="protein sequence ID" value="PWF42267.1"/>
    <property type="molecule type" value="Genomic_DNA"/>
</dbReference>
<keyword evidence="1" id="KW-0732">Signal</keyword>
<dbReference type="Pfam" id="PF13529">
    <property type="entry name" value="Peptidase_C39_2"/>
    <property type="match status" value="1"/>
</dbReference>
<dbReference type="Gene3D" id="3.90.70.10">
    <property type="entry name" value="Cysteine proteinases"/>
    <property type="match status" value="1"/>
</dbReference>
<feature type="domain" description="Peptidase C39-like" evidence="2">
    <location>
        <begin position="452"/>
        <end position="576"/>
    </location>
</feature>
<evidence type="ECO:0000313" key="4">
    <source>
        <dbReference type="Proteomes" id="UP000241421"/>
    </source>
</evidence>
<dbReference type="AlphaFoldDB" id="A0A2U2HES9"/>
<dbReference type="RefSeq" id="WP_106759707.1">
    <property type="nucleotide sequence ID" value="NZ_PXWF02000299.1"/>
</dbReference>
<sequence length="621" mass="66847">MKTILKSLSVSAALMLGGNAYALCPDGATYDTATTTCVTSTNAFGPFTKAMVTACQNAGAGTSCTATYSYLVNGKAVSLQRYARTFATNLRGTGSCAIGAVRSTTYGGHCFEQTTVTGGLNYVLGNFTLEEVAKCEAQGAGTACYTNRWEAGLYLRVKGAAVPPPSASVNKYGAWLFYIDALGKTHTQLADQLKAQGVKRIYIKIADGSQACSLFPDACLKATTDIYRSRGIEPWAWAYNRPGTAAAQADALYQSAKAGYVGFVSDIEVEFDGQTTAIDTMFQAFQAARERARVAGYIAGAATNFPIGATSWGNPRDHGMRVDIIDKYVDFHMPQVYLEVWGSTYMADPKRWIESTNCEYRAMGANKPIWNIVSTEHDVITGAQLEIFMAAAGPNASIWRIPGGGTSTAIWNDWAGVNWARNNFSEANCGAGNNKITDYMTAPTAPVPSVTVPHWSQLANAVNPNGSCSITSMAMVTDFFNLTSATTLGQRTPDYLQSRFGVRQTVPSLADVFNTIAREKGSSLRDYGTTTGTIAQLRQRASQGKPTIVHGWFTNPGHIMTVTGWNGSEYTVNDPYGKWLLVTGSYDTTVSGKGQKYPAAAFDRAINDNGLGNDLWLHIFE</sequence>
<protein>
    <submittedName>
        <fullName evidence="3">Peptidoglycan-binding protein</fullName>
    </submittedName>
</protein>
<dbReference type="Proteomes" id="UP000241421">
    <property type="component" value="Unassembled WGS sequence"/>
</dbReference>
<dbReference type="InterPro" id="IPR039564">
    <property type="entry name" value="Peptidase_C39-like"/>
</dbReference>
<comment type="caution">
    <text evidence="3">The sequence shown here is derived from an EMBL/GenBank/DDBJ whole genome shotgun (WGS) entry which is preliminary data.</text>
</comment>
<reference evidence="3 4" key="1">
    <citation type="submission" date="2018-04" db="EMBL/GenBank/DDBJ databases">
        <title>Massilia violaceinigra sp. nov., a novel purple-pigmented bacterium isolated from Tianshan glacier, Xinjiang, China.</title>
        <authorList>
            <person name="Wang H."/>
        </authorList>
    </citation>
    <scope>NUCLEOTIDE SEQUENCE [LARGE SCALE GENOMIC DNA]</scope>
    <source>
        <strain evidence="3 4">B448-2</strain>
    </source>
</reference>
<feature type="chain" id="PRO_5015768866" evidence="1">
    <location>
        <begin position="23"/>
        <end position="621"/>
    </location>
</feature>
<organism evidence="3 4">
    <name type="scientific">Massilia glaciei</name>
    <dbReference type="NCBI Taxonomy" id="1524097"/>
    <lineage>
        <taxon>Bacteria</taxon>
        <taxon>Pseudomonadati</taxon>
        <taxon>Pseudomonadota</taxon>
        <taxon>Betaproteobacteria</taxon>
        <taxon>Burkholderiales</taxon>
        <taxon>Oxalobacteraceae</taxon>
        <taxon>Telluria group</taxon>
        <taxon>Massilia</taxon>
    </lineage>
</organism>
<keyword evidence="4" id="KW-1185">Reference proteome</keyword>